<evidence type="ECO:0000256" key="5">
    <source>
        <dbReference type="ARBA" id="ARBA00022692"/>
    </source>
</evidence>
<protein>
    <submittedName>
        <fullName evidence="12">TonB-dependent receptor</fullName>
    </submittedName>
</protein>
<evidence type="ECO:0000256" key="9">
    <source>
        <dbReference type="ARBA" id="ARBA00023136"/>
    </source>
</evidence>
<keyword evidence="6" id="KW-0408">Iron</keyword>
<keyword evidence="8" id="KW-0798">TonB box</keyword>
<keyword evidence="5" id="KW-0812">Transmembrane</keyword>
<dbReference type="Pfam" id="PF00593">
    <property type="entry name" value="TonB_dep_Rec_b-barrel"/>
    <property type="match status" value="1"/>
</dbReference>
<name>A0ABV2D424_9SPHN</name>
<proteinExistence type="predicted"/>
<evidence type="ECO:0000313" key="13">
    <source>
        <dbReference type="Proteomes" id="UP001548713"/>
    </source>
</evidence>
<accession>A0ABV2D424</accession>
<comment type="caution">
    <text evidence="12">The sequence shown here is derived from an EMBL/GenBank/DDBJ whole genome shotgun (WGS) entry which is preliminary data.</text>
</comment>
<dbReference type="PANTHER" id="PTHR32552">
    <property type="entry name" value="FERRICHROME IRON RECEPTOR-RELATED"/>
    <property type="match status" value="1"/>
</dbReference>
<dbReference type="Gene3D" id="2.40.170.20">
    <property type="entry name" value="TonB-dependent receptor, beta-barrel domain"/>
    <property type="match status" value="1"/>
</dbReference>
<keyword evidence="13" id="KW-1185">Reference proteome</keyword>
<evidence type="ECO:0000256" key="8">
    <source>
        <dbReference type="ARBA" id="ARBA00023077"/>
    </source>
</evidence>
<keyword evidence="3" id="KW-1134">Transmembrane beta strand</keyword>
<keyword evidence="9" id="KW-0472">Membrane</keyword>
<sequence>MNNLDPVQDDLYAQNQLGVRGSLRFTPSSEFTADLVLTYDRQRNSGTPFITTRLPPVSVTGDLYGDVWLGGSPVSRETLGAEKLGLDRDVYDINLTARWDINDNWSFTSVNGYRRFDSLEVFDADGSRAWYLEFGEDAKGWQVSHEGRFAYDGDTLRASVGWNYFYENNSQYVPFSSEEGTFIQCSTGRVPNLPCIAPDNTVTASRATAILSEGRATVLPYFSWFENRGRNQSLSAFGELTWLPSPVLELTAGARVLTERRRSGFAAFVPNAVLAGRPLIQTQINTNGQYFWSKDTFHALLPRFNALYRLNERVNLYATISKGRRSPTVAVSAANATTAKIDLVPAENVWNYEGGIKGAAGILSGSLGVYYQKYDNFQVSVRRPDGTNVTQSIGSASNLGVEAEAHLQLASWLSAFGNVGFIGGGIDDKPENGRFAGNQFRLQPKWQWAAGFTVDAPVGQGARAFLTPSVTHRSKIYFETPNTEAISQDAVTLVNVRGGLSFADSRYEIAAFARNVFNEEYLLDAGNTGGAFGYPTFIPAEPRLYGVQLTARF</sequence>
<keyword evidence="12" id="KW-0675">Receptor</keyword>
<evidence type="ECO:0000313" key="12">
    <source>
        <dbReference type="EMBL" id="MET1756379.1"/>
    </source>
</evidence>
<organism evidence="12 13">
    <name type="scientific">Novosphingobium kalidii</name>
    <dbReference type="NCBI Taxonomy" id="3230299"/>
    <lineage>
        <taxon>Bacteria</taxon>
        <taxon>Pseudomonadati</taxon>
        <taxon>Pseudomonadota</taxon>
        <taxon>Alphaproteobacteria</taxon>
        <taxon>Sphingomonadales</taxon>
        <taxon>Sphingomonadaceae</taxon>
        <taxon>Novosphingobium</taxon>
    </lineage>
</organism>
<evidence type="ECO:0000256" key="6">
    <source>
        <dbReference type="ARBA" id="ARBA00023004"/>
    </source>
</evidence>
<evidence type="ECO:0000256" key="4">
    <source>
        <dbReference type="ARBA" id="ARBA00022496"/>
    </source>
</evidence>
<evidence type="ECO:0000256" key="3">
    <source>
        <dbReference type="ARBA" id="ARBA00022452"/>
    </source>
</evidence>
<evidence type="ECO:0000256" key="1">
    <source>
        <dbReference type="ARBA" id="ARBA00004571"/>
    </source>
</evidence>
<dbReference type="EMBL" id="JBEWLY010000019">
    <property type="protein sequence ID" value="MET1756379.1"/>
    <property type="molecule type" value="Genomic_DNA"/>
</dbReference>
<reference evidence="12 13" key="1">
    <citation type="submission" date="2024-07" db="EMBL/GenBank/DDBJ databases">
        <title>Novosphingobium kalidii RD2P27.</title>
        <authorList>
            <person name="Sun J.-Q."/>
        </authorList>
    </citation>
    <scope>NUCLEOTIDE SEQUENCE [LARGE SCALE GENOMIC DNA]</scope>
    <source>
        <strain evidence="12 13">RD2P27</strain>
    </source>
</reference>
<dbReference type="SUPFAM" id="SSF56935">
    <property type="entry name" value="Porins"/>
    <property type="match status" value="1"/>
</dbReference>
<keyword evidence="10" id="KW-0998">Cell outer membrane</keyword>
<dbReference type="PANTHER" id="PTHR32552:SF81">
    <property type="entry name" value="TONB-DEPENDENT OUTER MEMBRANE RECEPTOR"/>
    <property type="match status" value="1"/>
</dbReference>
<dbReference type="InterPro" id="IPR036942">
    <property type="entry name" value="Beta-barrel_TonB_sf"/>
</dbReference>
<evidence type="ECO:0000256" key="2">
    <source>
        <dbReference type="ARBA" id="ARBA00022448"/>
    </source>
</evidence>
<dbReference type="InterPro" id="IPR039426">
    <property type="entry name" value="TonB-dep_rcpt-like"/>
</dbReference>
<dbReference type="RefSeq" id="WP_353984867.1">
    <property type="nucleotide sequence ID" value="NZ_JBEWLY010000019.1"/>
</dbReference>
<keyword evidence="4" id="KW-0410">Iron transport</keyword>
<evidence type="ECO:0000259" key="11">
    <source>
        <dbReference type="Pfam" id="PF00593"/>
    </source>
</evidence>
<dbReference type="InterPro" id="IPR000531">
    <property type="entry name" value="Beta-barrel_TonB"/>
</dbReference>
<gene>
    <name evidence="12" type="ORF">ABVV53_13060</name>
</gene>
<dbReference type="PROSITE" id="PS01156">
    <property type="entry name" value="TONB_DEPENDENT_REC_2"/>
    <property type="match status" value="1"/>
</dbReference>
<feature type="domain" description="TonB-dependent receptor-like beta-barrel" evidence="11">
    <location>
        <begin position="57"/>
        <end position="516"/>
    </location>
</feature>
<evidence type="ECO:0000256" key="7">
    <source>
        <dbReference type="ARBA" id="ARBA00023065"/>
    </source>
</evidence>
<dbReference type="Proteomes" id="UP001548713">
    <property type="component" value="Unassembled WGS sequence"/>
</dbReference>
<dbReference type="InterPro" id="IPR010917">
    <property type="entry name" value="TonB_rcpt_CS"/>
</dbReference>
<keyword evidence="2" id="KW-0813">Transport</keyword>
<comment type="subcellular location">
    <subcellularLocation>
        <location evidence="1">Cell outer membrane</location>
        <topology evidence="1">Multi-pass membrane protein</topology>
    </subcellularLocation>
</comment>
<keyword evidence="7" id="KW-0406">Ion transport</keyword>
<evidence type="ECO:0000256" key="10">
    <source>
        <dbReference type="ARBA" id="ARBA00023237"/>
    </source>
</evidence>